<dbReference type="Proteomes" id="UP000254260">
    <property type="component" value="Unassembled WGS sequence"/>
</dbReference>
<name>A0A379IWE3_ECTME</name>
<evidence type="ECO:0000256" key="1">
    <source>
        <dbReference type="SAM" id="Coils"/>
    </source>
</evidence>
<keyword evidence="1" id="KW-0175">Coiled coil</keyword>
<sequence>MTHEREPLDHEQELLAHFRAHGSGEPSAEMDARILAAASAAARETQQAAKAESSWAQRLHQWLFGSGRQRWSVAVAGLACLGIGVSLTWRTLEQTPEAFDAVPPSVAMSPAAPAPAPMAAKRAAETESMARMAVPQERMRSQAPSTDRAEAPMASAAAIAPMAELVIQSEPREALLRLLELRKANKQEEAQRLLEQLKADYPQLDIEAELEHLAKEPSAE</sequence>
<protein>
    <submittedName>
        <fullName evidence="2">Uncharacterized protein</fullName>
    </submittedName>
</protein>
<evidence type="ECO:0000313" key="3">
    <source>
        <dbReference type="Proteomes" id="UP000254260"/>
    </source>
</evidence>
<reference evidence="2 3" key="1">
    <citation type="submission" date="2018-06" db="EMBL/GenBank/DDBJ databases">
        <authorList>
            <consortium name="Pathogen Informatics"/>
            <person name="Doyle S."/>
        </authorList>
    </citation>
    <scope>NUCLEOTIDE SEQUENCE [LARGE SCALE GENOMIC DNA]</scope>
    <source>
        <strain evidence="2 3">NCTC10899</strain>
    </source>
</reference>
<accession>A0A379IWE3</accession>
<proteinExistence type="predicted"/>
<organism evidence="2 3">
    <name type="scientific">Ectopseudomonas mendocina</name>
    <name type="common">Pseudomonas mendocina</name>
    <dbReference type="NCBI Taxonomy" id="300"/>
    <lineage>
        <taxon>Bacteria</taxon>
        <taxon>Pseudomonadati</taxon>
        <taxon>Pseudomonadota</taxon>
        <taxon>Gammaproteobacteria</taxon>
        <taxon>Pseudomonadales</taxon>
        <taxon>Pseudomonadaceae</taxon>
        <taxon>Ectopseudomonas</taxon>
    </lineage>
</organism>
<dbReference type="GeneID" id="57606949"/>
<evidence type="ECO:0000313" key="2">
    <source>
        <dbReference type="EMBL" id="SUD40525.1"/>
    </source>
</evidence>
<dbReference type="EMBL" id="UGUU01000001">
    <property type="protein sequence ID" value="SUD40525.1"/>
    <property type="molecule type" value="Genomic_DNA"/>
</dbReference>
<dbReference type="AlphaFoldDB" id="A0A379IWE3"/>
<dbReference type="RefSeq" id="WP_017363952.1">
    <property type="nucleotide sequence ID" value="NZ_JOVT01000001.1"/>
</dbReference>
<dbReference type="OrthoDB" id="6891789at2"/>
<gene>
    <name evidence="2" type="ORF">NCTC10899_03367</name>
</gene>
<feature type="coiled-coil region" evidence="1">
    <location>
        <begin position="176"/>
        <end position="207"/>
    </location>
</feature>